<keyword evidence="1" id="KW-0472">Membrane</keyword>
<keyword evidence="3" id="KW-1185">Reference proteome</keyword>
<dbReference type="EMBL" id="VFLP01000012">
    <property type="protein sequence ID" value="TRX96154.1"/>
    <property type="molecule type" value="Genomic_DNA"/>
</dbReference>
<evidence type="ECO:0000313" key="2">
    <source>
        <dbReference type="EMBL" id="TRX96154.1"/>
    </source>
</evidence>
<keyword evidence="1" id="KW-0812">Transmembrane</keyword>
<evidence type="ECO:0000313" key="3">
    <source>
        <dbReference type="Proteomes" id="UP000319160"/>
    </source>
</evidence>
<reference evidence="3" key="1">
    <citation type="submission" date="2019-06" db="EMBL/GenBank/DDBJ databases">
        <title>Draft genome sequence of the griseofulvin-producing fungus Xylaria cubensis strain G536.</title>
        <authorList>
            <person name="Mead M.E."/>
            <person name="Raja H.A."/>
            <person name="Steenwyk J.L."/>
            <person name="Knowles S.L."/>
            <person name="Oberlies N.H."/>
            <person name="Rokas A."/>
        </authorList>
    </citation>
    <scope>NUCLEOTIDE SEQUENCE [LARGE SCALE GENOMIC DNA]</scope>
    <source>
        <strain evidence="3">G536</strain>
    </source>
</reference>
<proteinExistence type="predicted"/>
<sequence>MANTTADIEQLLTELVRITTNIAALVNATNTNASDGSDSLTSNANRLSLSATIIAVAAFLIASLQAVLEYSSSGESARRNAVDKRFIMSSIHLDVDSIPGSLDVPPQIIDLVALGKVVVYLGCDSVNISVQNRNFEAVGKFGSITTEELIGFGYGINMPRILLKVQKGDSNMYPSDIYKSVNMMSDTNAQAASTRWQSSVTPVFKGTKFPSILVTLAVAVFPCAVNGFPARSLLQPFLVQSRQISQAIYGQCEKPFPNVPNDHITNRRDLNLHEIIRKELTMSVILDASTTSIWTRDAAERVKQDFSAELDLLLVKERMPKSALGEGLFRQWRMILAPIANLIKSFDPHSLAQSFREKVRLSEYKYLIHAGGDAPLEILNVHIVLVDIRIYHVLSIMHETWAPQMQFAKHENLVEEQGYFRGLLSPRGTFIFHVRAAILKSLSDASLVRSRLFDNFGRALLSEINTFTATTEYEKRTREVGDLLAFRIVLYAACLLIVPDTSDILETQLSVGRRGFVLPMI</sequence>
<dbReference type="STRING" id="2512241.A0A553I7K3"/>
<comment type="caution">
    <text evidence="2">The sequence shown here is derived from an EMBL/GenBank/DDBJ whole genome shotgun (WGS) entry which is preliminary data.</text>
</comment>
<dbReference type="Proteomes" id="UP000319160">
    <property type="component" value="Unassembled WGS sequence"/>
</dbReference>
<gene>
    <name evidence="2" type="ORF">FHL15_002878</name>
</gene>
<keyword evidence="1" id="KW-1133">Transmembrane helix</keyword>
<protein>
    <submittedName>
        <fullName evidence="2">Uncharacterized protein</fullName>
    </submittedName>
</protein>
<evidence type="ECO:0000256" key="1">
    <source>
        <dbReference type="SAM" id="Phobius"/>
    </source>
</evidence>
<accession>A0A553I7K3</accession>
<dbReference type="AlphaFoldDB" id="A0A553I7K3"/>
<name>A0A553I7K3_9PEZI</name>
<feature type="transmembrane region" description="Helical" evidence="1">
    <location>
        <begin position="47"/>
        <end position="68"/>
    </location>
</feature>
<dbReference type="OrthoDB" id="5404335at2759"/>
<organism evidence="2 3">
    <name type="scientific">Xylaria flabelliformis</name>
    <dbReference type="NCBI Taxonomy" id="2512241"/>
    <lineage>
        <taxon>Eukaryota</taxon>
        <taxon>Fungi</taxon>
        <taxon>Dikarya</taxon>
        <taxon>Ascomycota</taxon>
        <taxon>Pezizomycotina</taxon>
        <taxon>Sordariomycetes</taxon>
        <taxon>Xylariomycetidae</taxon>
        <taxon>Xylariales</taxon>
        <taxon>Xylariaceae</taxon>
        <taxon>Xylaria</taxon>
    </lineage>
</organism>